<dbReference type="SUPFAM" id="SSF55298">
    <property type="entry name" value="YjgF-like"/>
    <property type="match status" value="1"/>
</dbReference>
<gene>
    <name evidence="1" type="ORF">J0A65_07555</name>
</gene>
<dbReference type="RefSeq" id="WP_206593522.1">
    <property type="nucleotide sequence ID" value="NZ_JAFKCS010000005.1"/>
</dbReference>
<evidence type="ECO:0000313" key="1">
    <source>
        <dbReference type="EMBL" id="MBN7819716.1"/>
    </source>
</evidence>
<comment type="caution">
    <text evidence="1">The sequence shown here is derived from an EMBL/GenBank/DDBJ whole genome shotgun (WGS) entry which is preliminary data.</text>
</comment>
<dbReference type="CDD" id="cd06150">
    <property type="entry name" value="YjgF_YER057c_UK114_like_2"/>
    <property type="match status" value="1"/>
</dbReference>
<proteinExistence type="predicted"/>
<dbReference type="Gene3D" id="3.30.1330.40">
    <property type="entry name" value="RutC-like"/>
    <property type="match status" value="1"/>
</dbReference>
<dbReference type="Proteomes" id="UP000663992">
    <property type="component" value="Unassembled WGS sequence"/>
</dbReference>
<keyword evidence="2" id="KW-1185">Reference proteome</keyword>
<reference evidence="1 2" key="1">
    <citation type="submission" date="2021-03" db="EMBL/GenBank/DDBJ databases">
        <title>novel species isolated from a fishpond in China.</title>
        <authorList>
            <person name="Lu H."/>
            <person name="Cai Z."/>
        </authorList>
    </citation>
    <scope>NUCLEOTIDE SEQUENCE [LARGE SCALE GENOMIC DNA]</scope>
    <source>
        <strain evidence="1 2">Y57</strain>
    </source>
</reference>
<accession>A0ABS3CTG2</accession>
<dbReference type="PANTHER" id="PTHR47328:SF1">
    <property type="entry name" value="RUTC FAMILY PROTEIN YOAB"/>
    <property type="match status" value="1"/>
</dbReference>
<organism evidence="1 2">
    <name type="scientific">Bowmanella yangjiangensis</name>
    <dbReference type="NCBI Taxonomy" id="2811230"/>
    <lineage>
        <taxon>Bacteria</taxon>
        <taxon>Pseudomonadati</taxon>
        <taxon>Pseudomonadota</taxon>
        <taxon>Gammaproteobacteria</taxon>
        <taxon>Alteromonadales</taxon>
        <taxon>Alteromonadaceae</taxon>
        <taxon>Bowmanella</taxon>
    </lineage>
</organism>
<dbReference type="InterPro" id="IPR035709">
    <property type="entry name" value="YoaB-like"/>
</dbReference>
<sequence>MSIQRINPGKRMSDICIHNQTAYWAEVPENLQADIEVQAQDLLKLAEGTLAQVGSSKAGLISATIYLKDRSLFDGFNKIWDAWLPEGKAPVRACIIAELVNPDMLVEIVFTAAAGDQ</sequence>
<evidence type="ECO:0000313" key="2">
    <source>
        <dbReference type="Proteomes" id="UP000663992"/>
    </source>
</evidence>
<dbReference type="PANTHER" id="PTHR47328">
    <property type="match status" value="1"/>
</dbReference>
<name>A0ABS3CTG2_9ALTE</name>
<dbReference type="Pfam" id="PF01042">
    <property type="entry name" value="Ribonuc_L-PSP"/>
    <property type="match status" value="1"/>
</dbReference>
<protein>
    <submittedName>
        <fullName evidence="1">RidA family protein</fullName>
    </submittedName>
</protein>
<dbReference type="InterPro" id="IPR035959">
    <property type="entry name" value="RutC-like_sf"/>
</dbReference>
<dbReference type="InterPro" id="IPR006175">
    <property type="entry name" value="YjgF/YER057c/UK114"/>
</dbReference>
<dbReference type="EMBL" id="JAFKCS010000005">
    <property type="protein sequence ID" value="MBN7819716.1"/>
    <property type="molecule type" value="Genomic_DNA"/>
</dbReference>